<evidence type="ECO:0000256" key="5">
    <source>
        <dbReference type="ARBA" id="ARBA00023136"/>
    </source>
</evidence>
<organism evidence="7 8">
    <name type="scientific">Neopusillimonas maritima</name>
    <dbReference type="NCBI Taxonomy" id="2026239"/>
    <lineage>
        <taxon>Bacteria</taxon>
        <taxon>Pseudomonadati</taxon>
        <taxon>Pseudomonadota</taxon>
        <taxon>Betaproteobacteria</taxon>
        <taxon>Burkholderiales</taxon>
        <taxon>Alcaligenaceae</taxon>
        <taxon>Neopusillimonas</taxon>
    </lineage>
</organism>
<evidence type="ECO:0000256" key="4">
    <source>
        <dbReference type="ARBA" id="ARBA00022989"/>
    </source>
</evidence>
<dbReference type="Pfam" id="PF04241">
    <property type="entry name" value="DUF423"/>
    <property type="match status" value="1"/>
</dbReference>
<comment type="similarity">
    <text evidence="2">Belongs to the UPF0382 family.</text>
</comment>
<sequence length="124" mass="13094">MTERQLVIVGALMMLIGVGAGAFGAHGLKRVLSADMLAIWQTAVLYQLIHALGLLLIAALSTRIVGPLPGWSGLMMLAGIILFSGSLYILALSGLKWLGAITPLGGVAFIVAWALLMFAAWRHL</sequence>
<dbReference type="PANTHER" id="PTHR43461">
    <property type="entry name" value="TRANSMEMBRANE PROTEIN 256"/>
    <property type="match status" value="1"/>
</dbReference>
<dbReference type="Proteomes" id="UP000266206">
    <property type="component" value="Unassembled WGS sequence"/>
</dbReference>
<comment type="subcellular location">
    <subcellularLocation>
        <location evidence="1">Membrane</location>
        <topology evidence="1">Multi-pass membrane protein</topology>
    </subcellularLocation>
</comment>
<gene>
    <name evidence="7" type="ORF">CJP73_11725</name>
</gene>
<feature type="transmembrane region" description="Helical" evidence="6">
    <location>
        <begin position="71"/>
        <end position="90"/>
    </location>
</feature>
<evidence type="ECO:0000256" key="2">
    <source>
        <dbReference type="ARBA" id="ARBA00009694"/>
    </source>
</evidence>
<dbReference type="InterPro" id="IPR006696">
    <property type="entry name" value="DUF423"/>
</dbReference>
<evidence type="ECO:0000313" key="8">
    <source>
        <dbReference type="Proteomes" id="UP000266206"/>
    </source>
</evidence>
<dbReference type="PANTHER" id="PTHR43461:SF1">
    <property type="entry name" value="TRANSMEMBRANE PROTEIN 256"/>
    <property type="match status" value="1"/>
</dbReference>
<keyword evidence="4 6" id="KW-1133">Transmembrane helix</keyword>
<keyword evidence="5 6" id="KW-0472">Membrane</keyword>
<keyword evidence="3 6" id="KW-0812">Transmembrane</keyword>
<proteinExistence type="inferred from homology"/>
<dbReference type="RefSeq" id="WP_119516579.1">
    <property type="nucleotide sequence ID" value="NZ_NQYH01000010.1"/>
</dbReference>
<dbReference type="AlphaFoldDB" id="A0A3A1YRY9"/>
<accession>A0A3A1YRY9</accession>
<evidence type="ECO:0000256" key="3">
    <source>
        <dbReference type="ARBA" id="ARBA00022692"/>
    </source>
</evidence>
<evidence type="ECO:0008006" key="9">
    <source>
        <dbReference type="Google" id="ProtNLM"/>
    </source>
</evidence>
<dbReference type="EMBL" id="NQYH01000010">
    <property type="protein sequence ID" value="RIY40281.1"/>
    <property type="molecule type" value="Genomic_DNA"/>
</dbReference>
<dbReference type="GO" id="GO:0005886">
    <property type="term" value="C:plasma membrane"/>
    <property type="evidence" value="ECO:0007669"/>
    <property type="project" value="TreeGrafter"/>
</dbReference>
<evidence type="ECO:0000256" key="1">
    <source>
        <dbReference type="ARBA" id="ARBA00004141"/>
    </source>
</evidence>
<reference evidence="7 8" key="1">
    <citation type="submission" date="2017-08" db="EMBL/GenBank/DDBJ databases">
        <title>Pusillimonas indicus sp. nov., a member of the family Alcaligenaceae isolated from surface seawater.</title>
        <authorList>
            <person name="Li J."/>
        </authorList>
    </citation>
    <scope>NUCLEOTIDE SEQUENCE [LARGE SCALE GENOMIC DNA]</scope>
    <source>
        <strain evidence="7 8">L52-1-41</strain>
    </source>
</reference>
<feature type="transmembrane region" description="Helical" evidence="6">
    <location>
        <begin position="6"/>
        <end position="25"/>
    </location>
</feature>
<protein>
    <recommendedName>
        <fullName evidence="9">DUF423 domain-containing protein</fullName>
    </recommendedName>
</protein>
<evidence type="ECO:0000256" key="6">
    <source>
        <dbReference type="SAM" id="Phobius"/>
    </source>
</evidence>
<evidence type="ECO:0000313" key="7">
    <source>
        <dbReference type="EMBL" id="RIY40281.1"/>
    </source>
</evidence>
<comment type="caution">
    <text evidence="7">The sequence shown here is derived from an EMBL/GenBank/DDBJ whole genome shotgun (WGS) entry which is preliminary data.</text>
</comment>
<dbReference type="OrthoDB" id="9802121at2"/>
<feature type="transmembrane region" description="Helical" evidence="6">
    <location>
        <begin position="37"/>
        <end position="59"/>
    </location>
</feature>
<name>A0A3A1YRY9_9BURK</name>
<feature type="transmembrane region" description="Helical" evidence="6">
    <location>
        <begin position="97"/>
        <end position="121"/>
    </location>
</feature>